<keyword evidence="2 9" id="KW-0808">Transferase</keyword>
<evidence type="ECO:0000256" key="9">
    <source>
        <dbReference type="HAMAP-Rule" id="MF_00151"/>
    </source>
</evidence>
<dbReference type="GeneID" id="78506375"/>
<comment type="subunit">
    <text evidence="9">Homohexamer.</text>
</comment>
<evidence type="ECO:0000256" key="3">
    <source>
        <dbReference type="ARBA" id="ARBA00022695"/>
    </source>
</evidence>
<dbReference type="InterPro" id="IPR001980">
    <property type="entry name" value="PPAT"/>
</dbReference>
<sequence length="159" mass="17630">MITAICPGSFDPVTNGHIDIFKRATKMFDNVIVGVFNNVHKKPLFTVEERVALLKEATKGIPNITVDAFDGLLADYAHDKDAHVIVRGLRDANDFLYEFPRAMLIKSMAPDIENIFLTTDNRYYHVSSSAIRELAQFGGDISALVPPCVEAAIHAKVKK</sequence>
<comment type="cofactor">
    <cofactor evidence="9">
        <name>Mg(2+)</name>
        <dbReference type="ChEBI" id="CHEBI:18420"/>
    </cofactor>
</comment>
<comment type="catalytic activity">
    <reaction evidence="8 9">
        <text>(R)-4'-phosphopantetheine + ATP + H(+) = 3'-dephospho-CoA + diphosphate</text>
        <dbReference type="Rhea" id="RHEA:19801"/>
        <dbReference type="ChEBI" id="CHEBI:15378"/>
        <dbReference type="ChEBI" id="CHEBI:30616"/>
        <dbReference type="ChEBI" id="CHEBI:33019"/>
        <dbReference type="ChEBI" id="CHEBI:57328"/>
        <dbReference type="ChEBI" id="CHEBI:61723"/>
        <dbReference type="EC" id="2.7.7.3"/>
    </reaction>
</comment>
<dbReference type="GO" id="GO:0005737">
    <property type="term" value="C:cytoplasm"/>
    <property type="evidence" value="ECO:0007669"/>
    <property type="project" value="UniProtKB-SubCell"/>
</dbReference>
<comment type="similarity">
    <text evidence="9">Belongs to the bacterial CoaD family.</text>
</comment>
<feature type="binding site" evidence="9">
    <location>
        <position position="9"/>
    </location>
    <ligand>
        <name>substrate</name>
    </ligand>
</feature>
<dbReference type="Pfam" id="PF01467">
    <property type="entry name" value="CTP_transf_like"/>
    <property type="match status" value="1"/>
</dbReference>
<keyword evidence="1 9" id="KW-0963">Cytoplasm</keyword>
<dbReference type="eggNOG" id="COG0669">
    <property type="taxonomic scope" value="Bacteria"/>
</dbReference>
<dbReference type="UniPathway" id="UPA00241">
    <property type="reaction ID" value="UER00355"/>
</dbReference>
<dbReference type="OrthoDB" id="9806661at2"/>
<dbReference type="PRINTS" id="PR01020">
    <property type="entry name" value="LPSBIOSNTHSS"/>
</dbReference>
<keyword evidence="5 9" id="KW-0067">ATP-binding</keyword>
<dbReference type="GO" id="GO:0005524">
    <property type="term" value="F:ATP binding"/>
    <property type="evidence" value="ECO:0007669"/>
    <property type="project" value="UniProtKB-KW"/>
</dbReference>
<evidence type="ECO:0000256" key="1">
    <source>
        <dbReference type="ARBA" id="ARBA00022490"/>
    </source>
</evidence>
<evidence type="ECO:0000256" key="7">
    <source>
        <dbReference type="ARBA" id="ARBA00022993"/>
    </source>
</evidence>
<gene>
    <name evidence="9 11" type="primary">coaD</name>
    <name evidence="11" type="ORF">SAMEA4364220_00338</name>
</gene>
<organism evidence="11 12">
    <name type="scientific">Megamonas hypermegale</name>
    <dbReference type="NCBI Taxonomy" id="158847"/>
    <lineage>
        <taxon>Bacteria</taxon>
        <taxon>Bacillati</taxon>
        <taxon>Bacillota</taxon>
        <taxon>Negativicutes</taxon>
        <taxon>Selenomonadales</taxon>
        <taxon>Selenomonadaceae</taxon>
        <taxon>Megamonas</taxon>
    </lineage>
</organism>
<feature type="binding site" evidence="9">
    <location>
        <begin position="88"/>
        <end position="90"/>
    </location>
    <ligand>
        <name>ATP</name>
        <dbReference type="ChEBI" id="CHEBI:30616"/>
    </ligand>
</feature>
<feature type="binding site" evidence="9">
    <location>
        <position position="17"/>
    </location>
    <ligand>
        <name>ATP</name>
        <dbReference type="ChEBI" id="CHEBI:30616"/>
    </ligand>
</feature>
<dbReference type="AlphaFoldDB" id="A0A239TBR4"/>
<dbReference type="PANTHER" id="PTHR21342">
    <property type="entry name" value="PHOSPHOPANTETHEINE ADENYLYLTRANSFERASE"/>
    <property type="match status" value="1"/>
</dbReference>
<keyword evidence="4 9" id="KW-0547">Nucleotide-binding</keyword>
<dbReference type="Gene3D" id="3.40.50.620">
    <property type="entry name" value="HUPs"/>
    <property type="match status" value="1"/>
</dbReference>
<feature type="site" description="Transition state stabilizer" evidence="9">
    <location>
        <position position="17"/>
    </location>
</feature>
<protein>
    <recommendedName>
        <fullName evidence="9">Phosphopantetheine adenylyltransferase</fullName>
        <ecNumber evidence="9">2.7.7.3</ecNumber>
    </recommendedName>
    <alternativeName>
        <fullName evidence="9">Dephospho-CoA pyrophosphorylase</fullName>
    </alternativeName>
    <alternativeName>
        <fullName evidence="9">Pantetheine-phosphate adenylyltransferase</fullName>
        <shortName evidence="9">PPAT</shortName>
    </alternativeName>
</protein>
<dbReference type="NCBIfam" id="TIGR00125">
    <property type="entry name" value="cyt_tran_rel"/>
    <property type="match status" value="1"/>
</dbReference>
<keyword evidence="7 9" id="KW-0173">Coenzyme A biosynthesis</keyword>
<feature type="binding site" evidence="9">
    <location>
        <position position="87"/>
    </location>
    <ligand>
        <name>substrate</name>
    </ligand>
</feature>
<proteinExistence type="inferred from homology"/>
<evidence type="ECO:0000256" key="8">
    <source>
        <dbReference type="ARBA" id="ARBA00029346"/>
    </source>
</evidence>
<evidence type="ECO:0000256" key="5">
    <source>
        <dbReference type="ARBA" id="ARBA00022840"/>
    </source>
</evidence>
<comment type="pathway">
    <text evidence="9">Cofactor biosynthesis; coenzyme A biosynthesis; CoA from (R)-pantothenate: step 4/5.</text>
</comment>
<feature type="binding site" evidence="9">
    <location>
        <position position="98"/>
    </location>
    <ligand>
        <name>ATP</name>
        <dbReference type="ChEBI" id="CHEBI:30616"/>
    </ligand>
</feature>
<dbReference type="InterPro" id="IPR014729">
    <property type="entry name" value="Rossmann-like_a/b/a_fold"/>
</dbReference>
<feature type="domain" description="Cytidyltransferase-like" evidence="10">
    <location>
        <begin position="5"/>
        <end position="133"/>
    </location>
</feature>
<dbReference type="Proteomes" id="UP000215383">
    <property type="component" value="Chromosome 1"/>
</dbReference>
<comment type="function">
    <text evidence="9">Reversibly transfers an adenylyl group from ATP to 4'-phosphopantetheine, yielding dephospho-CoA (dPCoA) and pyrophosphate.</text>
</comment>
<dbReference type="RefSeq" id="WP_027889170.1">
    <property type="nucleotide sequence ID" value="NZ_CALXYH010000036.1"/>
</dbReference>
<dbReference type="EC" id="2.7.7.3" evidence="9"/>
<dbReference type="EMBL" id="LT906446">
    <property type="protein sequence ID" value="SNU95170.1"/>
    <property type="molecule type" value="Genomic_DNA"/>
</dbReference>
<reference evidence="11 12" key="1">
    <citation type="submission" date="2017-06" db="EMBL/GenBank/DDBJ databases">
        <authorList>
            <consortium name="Pathogen Informatics"/>
        </authorList>
    </citation>
    <scope>NUCLEOTIDE SEQUENCE [LARGE SCALE GENOMIC DNA]</scope>
    <source>
        <strain evidence="11 12">NCTC10570</strain>
    </source>
</reference>
<dbReference type="SUPFAM" id="SSF52374">
    <property type="entry name" value="Nucleotidylyl transferase"/>
    <property type="match status" value="1"/>
</dbReference>
<feature type="binding site" evidence="9">
    <location>
        <position position="41"/>
    </location>
    <ligand>
        <name>substrate</name>
    </ligand>
</feature>
<keyword evidence="6 9" id="KW-0460">Magnesium</keyword>
<evidence type="ECO:0000313" key="11">
    <source>
        <dbReference type="EMBL" id="SNU95170.1"/>
    </source>
</evidence>
<feature type="binding site" evidence="9">
    <location>
        <position position="73"/>
    </location>
    <ligand>
        <name>substrate</name>
    </ligand>
</feature>
<evidence type="ECO:0000313" key="12">
    <source>
        <dbReference type="Proteomes" id="UP000215383"/>
    </source>
</evidence>
<dbReference type="InterPro" id="IPR004821">
    <property type="entry name" value="Cyt_trans-like"/>
</dbReference>
<keyword evidence="3 9" id="KW-0548">Nucleotidyltransferase</keyword>
<keyword evidence="12" id="KW-1185">Reference proteome</keyword>
<feature type="binding site" evidence="9">
    <location>
        <begin position="9"/>
        <end position="10"/>
    </location>
    <ligand>
        <name>ATP</name>
        <dbReference type="ChEBI" id="CHEBI:30616"/>
    </ligand>
</feature>
<comment type="subcellular location">
    <subcellularLocation>
        <location evidence="9">Cytoplasm</location>
    </subcellularLocation>
</comment>
<name>A0A239TBR4_9FIRM</name>
<dbReference type="NCBIfam" id="TIGR01510">
    <property type="entry name" value="coaD_prev_kdtB"/>
    <property type="match status" value="1"/>
</dbReference>
<dbReference type="PANTHER" id="PTHR21342:SF1">
    <property type="entry name" value="PHOSPHOPANTETHEINE ADENYLYLTRANSFERASE"/>
    <property type="match status" value="1"/>
</dbReference>
<evidence type="ECO:0000259" key="10">
    <source>
        <dbReference type="Pfam" id="PF01467"/>
    </source>
</evidence>
<evidence type="ECO:0000256" key="6">
    <source>
        <dbReference type="ARBA" id="ARBA00022842"/>
    </source>
</evidence>
<dbReference type="GO" id="GO:0015937">
    <property type="term" value="P:coenzyme A biosynthetic process"/>
    <property type="evidence" value="ECO:0007669"/>
    <property type="project" value="UniProtKB-UniRule"/>
</dbReference>
<dbReference type="CDD" id="cd02163">
    <property type="entry name" value="PPAT"/>
    <property type="match status" value="1"/>
</dbReference>
<feature type="binding site" evidence="9">
    <location>
        <begin position="123"/>
        <end position="129"/>
    </location>
    <ligand>
        <name>ATP</name>
        <dbReference type="ChEBI" id="CHEBI:30616"/>
    </ligand>
</feature>
<accession>A0A239TBR4</accession>
<dbReference type="HAMAP" id="MF_00151">
    <property type="entry name" value="PPAT_bact"/>
    <property type="match status" value="1"/>
</dbReference>
<evidence type="ECO:0000256" key="4">
    <source>
        <dbReference type="ARBA" id="ARBA00022741"/>
    </source>
</evidence>
<evidence type="ECO:0000256" key="2">
    <source>
        <dbReference type="ARBA" id="ARBA00022679"/>
    </source>
</evidence>
<dbReference type="GO" id="GO:0004595">
    <property type="term" value="F:pantetheine-phosphate adenylyltransferase activity"/>
    <property type="evidence" value="ECO:0007669"/>
    <property type="project" value="UniProtKB-UniRule"/>
</dbReference>